<organism evidence="1 2">
    <name type="scientific">Microthlaspi erraticum</name>
    <dbReference type="NCBI Taxonomy" id="1685480"/>
    <lineage>
        <taxon>Eukaryota</taxon>
        <taxon>Viridiplantae</taxon>
        <taxon>Streptophyta</taxon>
        <taxon>Embryophyta</taxon>
        <taxon>Tracheophyta</taxon>
        <taxon>Spermatophyta</taxon>
        <taxon>Magnoliopsida</taxon>
        <taxon>eudicotyledons</taxon>
        <taxon>Gunneridae</taxon>
        <taxon>Pentapetalae</taxon>
        <taxon>rosids</taxon>
        <taxon>malvids</taxon>
        <taxon>Brassicales</taxon>
        <taxon>Brassicaceae</taxon>
        <taxon>Coluteocarpeae</taxon>
        <taxon>Microthlaspi</taxon>
    </lineage>
</organism>
<dbReference type="Proteomes" id="UP000467841">
    <property type="component" value="Unassembled WGS sequence"/>
</dbReference>
<keyword evidence="2" id="KW-1185">Reference proteome</keyword>
<sequence>MSGSPPCFFSHGGTPVISVSSADRRKTPEESRVLKIPSTNTIFHFTDVVTCLRTLASRNRSDTSRDPKAMVYMMDHMPKRMSWLDNLEVLKGLVVVMPLMRILSVCWLIKAY</sequence>
<comment type="caution">
    <text evidence="1">The sequence shown here is derived from an EMBL/GenBank/DDBJ whole genome shotgun (WGS) entry which is preliminary data.</text>
</comment>
<name>A0A6D2HGV4_9BRAS</name>
<evidence type="ECO:0000313" key="1">
    <source>
        <dbReference type="EMBL" id="CAA7014065.1"/>
    </source>
</evidence>
<evidence type="ECO:0000313" key="2">
    <source>
        <dbReference type="Proteomes" id="UP000467841"/>
    </source>
</evidence>
<dbReference type="AlphaFoldDB" id="A0A6D2HGV4"/>
<dbReference type="EMBL" id="CACVBM020000088">
    <property type="protein sequence ID" value="CAA7014065.1"/>
    <property type="molecule type" value="Genomic_DNA"/>
</dbReference>
<proteinExistence type="predicted"/>
<gene>
    <name evidence="1" type="ORF">MERR_LOCUS1299</name>
</gene>
<accession>A0A6D2HGV4</accession>
<protein>
    <submittedName>
        <fullName evidence="1">Uncharacterized protein</fullName>
    </submittedName>
</protein>
<reference evidence="1" key="1">
    <citation type="submission" date="2020-01" db="EMBL/GenBank/DDBJ databases">
        <authorList>
            <person name="Mishra B."/>
        </authorList>
    </citation>
    <scope>NUCLEOTIDE SEQUENCE [LARGE SCALE GENOMIC DNA]</scope>
</reference>